<name>A0ACD4CYN9_9HYPH</name>
<geneLocation type="plasmid" evidence="1 2">
    <name>p_unnamed1</name>
</geneLocation>
<evidence type="ECO:0000313" key="2">
    <source>
        <dbReference type="Proteomes" id="UP001061991"/>
    </source>
</evidence>
<gene>
    <name evidence="1" type="ORF">N8E88_12335</name>
</gene>
<keyword evidence="2" id="KW-1185">Reference proteome</keyword>
<reference evidence="1" key="1">
    <citation type="submission" date="2022-09" db="EMBL/GenBank/DDBJ databases">
        <title>Interaction between co-microsymbionts with complementary sets of symbiotic genes in legume-rhizobium systems.</title>
        <authorList>
            <person name="Safronova V."/>
            <person name="Sazanova A."/>
            <person name="Afonin A."/>
            <person name="Chirak E."/>
        </authorList>
    </citation>
    <scope>NUCLEOTIDE SEQUENCE</scope>
    <source>
        <strain evidence="1">A18/3m</strain>
    </source>
</reference>
<keyword evidence="1" id="KW-0614">Plasmid</keyword>
<proteinExistence type="predicted"/>
<dbReference type="EMBL" id="CP104972">
    <property type="protein sequence ID" value="UXN58746.1"/>
    <property type="molecule type" value="Genomic_DNA"/>
</dbReference>
<accession>A0ACD4CYN9</accession>
<evidence type="ECO:0000313" key="1">
    <source>
        <dbReference type="EMBL" id="UXN58746.1"/>
    </source>
</evidence>
<dbReference type="Proteomes" id="UP001061991">
    <property type="component" value="Plasmid p_unnamed1"/>
</dbReference>
<sequence>MTHSLLPSNTGPAFSRRDRIDQCLAHIADPAGEGARVFLTVWDEEARIAAESLDGLYRAGYRSALDGLPVSIKDLLDVKGEVTRAAARPLDDALAAREDAPVVTRLKQAGAVLIGRTNMTPFAYSVVGLNGHFGTPSNPVDRTRTPGGSSSGAAVSVATGMVTAAIGSDTVGSIRVPAALCGVVGVKPTQRTVPLEGAFSLSTTFDSIGPLARTVEDCARVLAVISGSQLQPWRRTNVEGVRLALPGGCFLESLDSTVSGAFERACRRLSAAGALIRNQAFEALGATADGSLARTIQSVEALTTHEALLARRGGDYDPRIRARILQGREVTAADYVRAIRIRSGLMAAFMADMAEVDALILPTVPVVAPSFAECELDEDGVRTRLLRNTAPFNVLDACAVTLPIQAPGELPVGLMLAAPAGHDARLIDIARAIEATLRT</sequence>
<organism evidence="1 2">
    <name type="scientific">Phyllobacterium zundukense</name>
    <dbReference type="NCBI Taxonomy" id="1867719"/>
    <lineage>
        <taxon>Bacteria</taxon>
        <taxon>Pseudomonadati</taxon>
        <taxon>Pseudomonadota</taxon>
        <taxon>Alphaproteobacteria</taxon>
        <taxon>Hyphomicrobiales</taxon>
        <taxon>Phyllobacteriaceae</taxon>
        <taxon>Phyllobacterium</taxon>
    </lineage>
</organism>
<protein>
    <submittedName>
        <fullName evidence="1">Amidase</fullName>
    </submittedName>
</protein>